<comment type="caution">
    <text evidence="2">The sequence shown here is derived from an EMBL/GenBank/DDBJ whole genome shotgun (WGS) entry which is preliminary data.</text>
</comment>
<dbReference type="RefSeq" id="WP_306982833.1">
    <property type="nucleotide sequence ID" value="NZ_JAUSUA010000003.1"/>
</dbReference>
<proteinExistence type="predicted"/>
<keyword evidence="1" id="KW-0812">Transmembrane</keyword>
<protein>
    <submittedName>
        <fullName evidence="2">Preprotein translocase subunit SecG</fullName>
    </submittedName>
</protein>
<keyword evidence="3" id="KW-1185">Reference proteome</keyword>
<keyword evidence="1" id="KW-0472">Membrane</keyword>
<gene>
    <name evidence="2" type="ORF">J2S05_002287</name>
</gene>
<feature type="transmembrane region" description="Helical" evidence="1">
    <location>
        <begin position="37"/>
        <end position="56"/>
    </location>
</feature>
<dbReference type="EMBL" id="JAUSUA010000003">
    <property type="protein sequence ID" value="MDQ0207486.1"/>
    <property type="molecule type" value="Genomic_DNA"/>
</dbReference>
<name>A0ABT9YHZ7_9BACI</name>
<organism evidence="2 3">
    <name type="scientific">Alkalicoccobacillus murimartini</name>
    <dbReference type="NCBI Taxonomy" id="171685"/>
    <lineage>
        <taxon>Bacteria</taxon>
        <taxon>Bacillati</taxon>
        <taxon>Bacillota</taxon>
        <taxon>Bacilli</taxon>
        <taxon>Bacillales</taxon>
        <taxon>Bacillaceae</taxon>
        <taxon>Alkalicoccobacillus</taxon>
    </lineage>
</organism>
<dbReference type="Proteomes" id="UP001225034">
    <property type="component" value="Unassembled WGS sequence"/>
</dbReference>
<feature type="transmembrane region" description="Helical" evidence="1">
    <location>
        <begin position="68"/>
        <end position="87"/>
    </location>
</feature>
<evidence type="ECO:0000256" key="1">
    <source>
        <dbReference type="SAM" id="Phobius"/>
    </source>
</evidence>
<evidence type="ECO:0000313" key="3">
    <source>
        <dbReference type="Proteomes" id="UP001225034"/>
    </source>
</evidence>
<evidence type="ECO:0000313" key="2">
    <source>
        <dbReference type="EMBL" id="MDQ0207486.1"/>
    </source>
</evidence>
<feature type="transmembrane region" description="Helical" evidence="1">
    <location>
        <begin position="7"/>
        <end position="25"/>
    </location>
</feature>
<reference evidence="2 3" key="1">
    <citation type="submission" date="2023-07" db="EMBL/GenBank/DDBJ databases">
        <title>Genomic Encyclopedia of Type Strains, Phase IV (KMG-IV): sequencing the most valuable type-strain genomes for metagenomic binning, comparative biology and taxonomic classification.</title>
        <authorList>
            <person name="Goeker M."/>
        </authorList>
    </citation>
    <scope>NUCLEOTIDE SEQUENCE [LARGE SCALE GENOMIC DNA]</scope>
    <source>
        <strain evidence="2 3">DSM 19154</strain>
    </source>
</reference>
<keyword evidence="1" id="KW-1133">Transmembrane helix</keyword>
<accession>A0ABT9YHZ7</accession>
<sequence length="92" mass="10989">MKTIRNLTLVFFVLSFILIVIRAINHLRLDHGETTSMWYMILINLFFALAVSFTIIDRQKEEKGNKAIWMYRFMWVIPVILIVRVVLEVIYV</sequence>